<gene>
    <name evidence="1" type="ORF">S03H2_02300</name>
</gene>
<evidence type="ECO:0000313" key="1">
    <source>
        <dbReference type="EMBL" id="GAH24539.1"/>
    </source>
</evidence>
<sequence>MENQLYIYDPGTNTSRCPSPTNFEHLLKFITKEENYLGLHSQEDITNINNQLDQTLNLMISNIIQRVIAQVIGQTDKGFVTIKGTNDGALHVYLAETAATLEILATLQAGANLIGKVQIEGPAHTEQRAIISFATVATHDITLAAPTGSYHITSIMFTVDGDVGIILRDESGVISGPMSFGGTNEPRGMAHNFGQIPLLCAAGKKFQMTLDAIIQVSGVVTFYDA</sequence>
<reference evidence="1" key="1">
    <citation type="journal article" date="2014" name="Front. Microbiol.">
        <title>High frequency of phylogenetically diverse reductive dehalogenase-homologous genes in deep subseafloor sedimentary metagenomes.</title>
        <authorList>
            <person name="Kawai M."/>
            <person name="Futagami T."/>
            <person name="Toyoda A."/>
            <person name="Takaki Y."/>
            <person name="Nishi S."/>
            <person name="Hori S."/>
            <person name="Arai W."/>
            <person name="Tsubouchi T."/>
            <person name="Morono Y."/>
            <person name="Uchiyama I."/>
            <person name="Ito T."/>
            <person name="Fujiyama A."/>
            <person name="Inagaki F."/>
            <person name="Takami H."/>
        </authorList>
    </citation>
    <scope>NUCLEOTIDE SEQUENCE</scope>
    <source>
        <strain evidence="1">Expedition CK06-06</strain>
    </source>
</reference>
<name>X1F597_9ZZZZ</name>
<organism evidence="1">
    <name type="scientific">marine sediment metagenome</name>
    <dbReference type="NCBI Taxonomy" id="412755"/>
    <lineage>
        <taxon>unclassified sequences</taxon>
        <taxon>metagenomes</taxon>
        <taxon>ecological metagenomes</taxon>
    </lineage>
</organism>
<protein>
    <submittedName>
        <fullName evidence="1">Uncharacterized protein</fullName>
    </submittedName>
</protein>
<dbReference type="EMBL" id="BARU01000754">
    <property type="protein sequence ID" value="GAH24539.1"/>
    <property type="molecule type" value="Genomic_DNA"/>
</dbReference>
<proteinExistence type="predicted"/>
<comment type="caution">
    <text evidence="1">The sequence shown here is derived from an EMBL/GenBank/DDBJ whole genome shotgun (WGS) entry which is preliminary data.</text>
</comment>
<accession>X1F597</accession>
<dbReference type="AlphaFoldDB" id="X1F597"/>